<evidence type="ECO:0000259" key="5">
    <source>
        <dbReference type="Pfam" id="PF01248"/>
    </source>
</evidence>
<evidence type="ECO:0000313" key="7">
    <source>
        <dbReference type="Proteomes" id="UP000001811"/>
    </source>
</evidence>
<accession>A0A5F9DRX0</accession>
<feature type="domain" description="Ribosomal protein eL8/eL30/eS12/Gadd45" evidence="5">
    <location>
        <begin position="27"/>
        <end position="97"/>
    </location>
</feature>
<proteinExistence type="inferred from homology"/>
<keyword evidence="7" id="KW-1185">Reference proteome</keyword>
<dbReference type="Gene3D" id="3.30.1330.30">
    <property type="match status" value="1"/>
</dbReference>
<sequence length="146" mass="16163">MSLPPLWDTWIEATGQGDIPIKRPPFLQAGINTCSTLVENKKAQLVVTARDVDPTELVVFLLALCLKKWWVLNCIIKGPSLVGHLVPRKTCITVTSMQVNLIDKGARAKYDESHCQWGGNVVSPKSMAHIAKLEKAKATECAMRLR</sequence>
<dbReference type="GeneTree" id="ENSGT00940000163541"/>
<dbReference type="GO" id="GO:0003723">
    <property type="term" value="F:RNA binding"/>
    <property type="evidence" value="ECO:0007669"/>
    <property type="project" value="UniProtKB-UniRule"/>
</dbReference>
<dbReference type="STRING" id="9986.ENSOCUP00000048486"/>
<comment type="function">
    <text evidence="4">Component of the ribosome.</text>
</comment>
<dbReference type="PRINTS" id="PR00881">
    <property type="entry name" value="L7ARS6FAMILY"/>
</dbReference>
<protein>
    <recommendedName>
        <fullName evidence="4">60S ribosomal protein L7a</fullName>
    </recommendedName>
</protein>
<dbReference type="SMR" id="A0A5F9DRX0"/>
<keyword evidence="2 4" id="KW-0687">Ribonucleoprotein</keyword>
<dbReference type="InterPro" id="IPR029064">
    <property type="entry name" value="Ribosomal_eL30-like_sf"/>
</dbReference>
<reference evidence="6" key="2">
    <citation type="submission" date="2025-08" db="UniProtKB">
        <authorList>
            <consortium name="Ensembl"/>
        </authorList>
    </citation>
    <scope>IDENTIFICATION</scope>
    <source>
        <strain evidence="6">Thorbecke</strain>
    </source>
</reference>
<dbReference type="Ensembl" id="ENSOCUT00000045939.1">
    <property type="protein sequence ID" value="ENSOCUP00000048486.1"/>
    <property type="gene ID" value="ENSOCUG00000032587.1"/>
</dbReference>
<dbReference type="InterPro" id="IPR004038">
    <property type="entry name" value="Ribosomal_eL8/eL30/eS12/Gad45"/>
</dbReference>
<organism evidence="6 7">
    <name type="scientific">Oryctolagus cuniculus</name>
    <name type="common">Rabbit</name>
    <dbReference type="NCBI Taxonomy" id="9986"/>
    <lineage>
        <taxon>Eukaryota</taxon>
        <taxon>Metazoa</taxon>
        <taxon>Chordata</taxon>
        <taxon>Craniata</taxon>
        <taxon>Vertebrata</taxon>
        <taxon>Euteleostomi</taxon>
        <taxon>Mammalia</taxon>
        <taxon>Eutheria</taxon>
        <taxon>Euarchontoglires</taxon>
        <taxon>Glires</taxon>
        <taxon>Lagomorpha</taxon>
        <taxon>Leporidae</taxon>
        <taxon>Oryctolagus</taxon>
    </lineage>
</organism>
<evidence type="ECO:0000313" key="6">
    <source>
        <dbReference type="Ensembl" id="ENSOCUP00000048486.1"/>
    </source>
</evidence>
<dbReference type="Proteomes" id="UP000001811">
    <property type="component" value="Chromosome 7"/>
</dbReference>
<evidence type="ECO:0000256" key="1">
    <source>
        <dbReference type="ARBA" id="ARBA00007337"/>
    </source>
</evidence>
<dbReference type="PRINTS" id="PR00882">
    <property type="entry name" value="RIBOSOMALL7A"/>
</dbReference>
<dbReference type="InParanoid" id="A0A5F9DRX0"/>
<name>A0A5F9DRX0_RABIT</name>
<dbReference type="AlphaFoldDB" id="A0A5F9DRX0"/>
<comment type="subunit">
    <text evidence="3">Component of the large ribosomal subunit. Interacts with CRY1. Interacts with DICER1, AGO2, TARBP2, MOV10 and EIF6; they form a large RNA-induced silencing complex (RISC).</text>
</comment>
<reference evidence="6" key="3">
    <citation type="submission" date="2025-09" db="UniProtKB">
        <authorList>
            <consortium name="Ensembl"/>
        </authorList>
    </citation>
    <scope>IDENTIFICATION</scope>
    <source>
        <strain evidence="6">Thorbecke</strain>
    </source>
</reference>
<keyword evidence="4" id="KW-0689">Ribosomal protein</keyword>
<evidence type="ECO:0000256" key="3">
    <source>
        <dbReference type="ARBA" id="ARBA00046616"/>
    </source>
</evidence>
<evidence type="ECO:0000256" key="2">
    <source>
        <dbReference type="ARBA" id="ARBA00023274"/>
    </source>
</evidence>
<evidence type="ECO:0000256" key="4">
    <source>
        <dbReference type="RuleBase" id="RU367042"/>
    </source>
</evidence>
<comment type="similarity">
    <text evidence="1 4">Belongs to the eukaryotic ribosomal protein eL8 family.</text>
</comment>
<dbReference type="EMBL" id="AAGW02004945">
    <property type="status" value="NOT_ANNOTATED_CDS"/>
    <property type="molecule type" value="Genomic_DNA"/>
</dbReference>
<dbReference type="InterPro" id="IPR001921">
    <property type="entry name" value="Ribosomal_eL8_euk"/>
</dbReference>
<dbReference type="Pfam" id="PF01248">
    <property type="entry name" value="Ribosomal_L7Ae"/>
    <property type="match status" value="1"/>
</dbReference>
<reference evidence="6 7" key="1">
    <citation type="journal article" date="2011" name="Nature">
        <title>A high-resolution map of human evolutionary constraint using 29 mammals.</title>
        <authorList>
            <person name="Lindblad-Toh K."/>
            <person name="Garber M."/>
            <person name="Zuk O."/>
            <person name="Lin M.F."/>
            <person name="Parker B.J."/>
            <person name="Washietl S."/>
            <person name="Kheradpour P."/>
            <person name="Ernst J."/>
            <person name="Jordan G."/>
            <person name="Mauceli E."/>
            <person name="Ward L.D."/>
            <person name="Lowe C.B."/>
            <person name="Holloway A.K."/>
            <person name="Clamp M."/>
            <person name="Gnerre S."/>
            <person name="Alfoldi J."/>
            <person name="Beal K."/>
            <person name="Chang J."/>
            <person name="Clawson H."/>
            <person name="Cuff J."/>
            <person name="Di Palma F."/>
            <person name="Fitzgerald S."/>
            <person name="Flicek P."/>
            <person name="Guttman M."/>
            <person name="Hubisz M.J."/>
            <person name="Jaffe D.B."/>
            <person name="Jungreis I."/>
            <person name="Kent W.J."/>
            <person name="Kostka D."/>
            <person name="Lara M."/>
            <person name="Martins A.L."/>
            <person name="Massingham T."/>
            <person name="Moltke I."/>
            <person name="Raney B.J."/>
            <person name="Rasmussen M.D."/>
            <person name="Robinson J."/>
            <person name="Stark A."/>
            <person name="Vilella A.J."/>
            <person name="Wen J."/>
            <person name="Xie X."/>
            <person name="Zody M.C."/>
            <person name="Baldwin J."/>
            <person name="Bloom T."/>
            <person name="Chin C.W."/>
            <person name="Heiman D."/>
            <person name="Nicol R."/>
            <person name="Nusbaum C."/>
            <person name="Young S."/>
            <person name="Wilkinson J."/>
            <person name="Worley K.C."/>
            <person name="Kovar C.L."/>
            <person name="Muzny D.M."/>
            <person name="Gibbs R.A."/>
            <person name="Cree A."/>
            <person name="Dihn H.H."/>
            <person name="Fowler G."/>
            <person name="Jhangiani S."/>
            <person name="Joshi V."/>
            <person name="Lee S."/>
            <person name="Lewis L.R."/>
            <person name="Nazareth L.V."/>
            <person name="Okwuonu G."/>
            <person name="Santibanez J."/>
            <person name="Warren W.C."/>
            <person name="Mardis E.R."/>
            <person name="Weinstock G.M."/>
            <person name="Wilson R.K."/>
            <person name="Delehaunty K."/>
            <person name="Dooling D."/>
            <person name="Fronik C."/>
            <person name="Fulton L."/>
            <person name="Fulton B."/>
            <person name="Graves T."/>
            <person name="Minx P."/>
            <person name="Sodergren E."/>
            <person name="Birney E."/>
            <person name="Margulies E.H."/>
            <person name="Herrero J."/>
            <person name="Green E.D."/>
            <person name="Haussler D."/>
            <person name="Siepel A."/>
            <person name="Goldman N."/>
            <person name="Pollard K.S."/>
            <person name="Pedersen J.S."/>
            <person name="Lander E.S."/>
            <person name="Kellis M."/>
        </authorList>
    </citation>
    <scope>NUCLEOTIDE SEQUENCE [LARGE SCALE GENOMIC DNA]</scope>
    <source>
        <strain evidence="6 7">Thorbecke inbred</strain>
    </source>
</reference>
<dbReference type="GO" id="GO:0022625">
    <property type="term" value="C:cytosolic large ribosomal subunit"/>
    <property type="evidence" value="ECO:0007669"/>
    <property type="project" value="UniProtKB-UniRule"/>
</dbReference>
<dbReference type="InterPro" id="IPR018492">
    <property type="entry name" value="Ribosomal_eL8/Nhp2"/>
</dbReference>
<dbReference type="SUPFAM" id="SSF55315">
    <property type="entry name" value="L30e-like"/>
    <property type="match status" value="1"/>
</dbReference>